<protein>
    <submittedName>
        <fullName evidence="2">Fasciclin domain-containing protein</fullName>
    </submittedName>
</protein>
<dbReference type="Proteomes" id="UP000621307">
    <property type="component" value="Unassembled WGS sequence"/>
</dbReference>
<dbReference type="EMBL" id="JACJQL010000074">
    <property type="protein sequence ID" value="MBD2255007.1"/>
    <property type="molecule type" value="Genomic_DNA"/>
</dbReference>
<dbReference type="InterPro" id="IPR000782">
    <property type="entry name" value="FAS1_domain"/>
</dbReference>
<dbReference type="RefSeq" id="WP_190571597.1">
    <property type="nucleotide sequence ID" value="NZ_JACJQL010000074.1"/>
</dbReference>
<accession>A0ABR8BP25</accession>
<evidence type="ECO:0000259" key="1">
    <source>
        <dbReference type="PROSITE" id="PS50213"/>
    </source>
</evidence>
<dbReference type="PANTHER" id="PTHR10900:SF77">
    <property type="entry name" value="FI19380P1"/>
    <property type="match status" value="1"/>
</dbReference>
<dbReference type="SMART" id="SM00554">
    <property type="entry name" value="FAS1"/>
    <property type="match status" value="1"/>
</dbReference>
<evidence type="ECO:0000313" key="2">
    <source>
        <dbReference type="EMBL" id="MBD2255007.1"/>
    </source>
</evidence>
<sequence>MADIVDTAVSAGSFNTLVAAVQAAGLVDTLKGTGPFTVFAPTDEAFSKLPAGTVDALLQDIPQLTKILTYHVVSGKVLAADVVNLDSAPTVEGSNVRIDASNGGVKINDATVTTPDVEADNGVIHVIDTVLIPA</sequence>
<keyword evidence="3" id="KW-1185">Reference proteome</keyword>
<dbReference type="PROSITE" id="PS50213">
    <property type="entry name" value="FAS1"/>
    <property type="match status" value="1"/>
</dbReference>
<dbReference type="Gene3D" id="2.30.180.10">
    <property type="entry name" value="FAS1 domain"/>
    <property type="match status" value="1"/>
</dbReference>
<organism evidence="2 3">
    <name type="scientific">Nostoc parmelioides FACHB-3921</name>
    <dbReference type="NCBI Taxonomy" id="2692909"/>
    <lineage>
        <taxon>Bacteria</taxon>
        <taxon>Bacillati</taxon>
        <taxon>Cyanobacteriota</taxon>
        <taxon>Cyanophyceae</taxon>
        <taxon>Nostocales</taxon>
        <taxon>Nostocaceae</taxon>
        <taxon>Nostoc</taxon>
    </lineage>
</organism>
<dbReference type="InterPro" id="IPR036378">
    <property type="entry name" value="FAS1_dom_sf"/>
</dbReference>
<dbReference type="Pfam" id="PF02469">
    <property type="entry name" value="Fasciclin"/>
    <property type="match status" value="1"/>
</dbReference>
<evidence type="ECO:0000313" key="3">
    <source>
        <dbReference type="Proteomes" id="UP000621307"/>
    </source>
</evidence>
<comment type="caution">
    <text evidence="2">The sequence shown here is derived from an EMBL/GenBank/DDBJ whole genome shotgun (WGS) entry which is preliminary data.</text>
</comment>
<dbReference type="PANTHER" id="PTHR10900">
    <property type="entry name" value="PERIOSTIN-RELATED"/>
    <property type="match status" value="1"/>
</dbReference>
<dbReference type="InterPro" id="IPR050904">
    <property type="entry name" value="Adhesion/Biosynth-related"/>
</dbReference>
<gene>
    <name evidence="2" type="ORF">H6G14_27675</name>
</gene>
<name>A0ABR8BP25_9NOSO</name>
<reference evidence="2 3" key="1">
    <citation type="journal article" date="2020" name="ISME J.">
        <title>Comparative genomics reveals insights into cyanobacterial evolution and habitat adaptation.</title>
        <authorList>
            <person name="Chen M.Y."/>
            <person name="Teng W.K."/>
            <person name="Zhao L."/>
            <person name="Hu C.X."/>
            <person name="Zhou Y.K."/>
            <person name="Han B.P."/>
            <person name="Song L.R."/>
            <person name="Shu W.S."/>
        </authorList>
    </citation>
    <scope>NUCLEOTIDE SEQUENCE [LARGE SCALE GENOMIC DNA]</scope>
    <source>
        <strain evidence="2 3">FACHB-3921</strain>
    </source>
</reference>
<proteinExistence type="predicted"/>
<dbReference type="SUPFAM" id="SSF82153">
    <property type="entry name" value="FAS1 domain"/>
    <property type="match status" value="1"/>
</dbReference>
<feature type="domain" description="FAS1" evidence="1">
    <location>
        <begin position="1"/>
        <end position="131"/>
    </location>
</feature>